<protein>
    <submittedName>
        <fullName evidence="1">Uncharacterized protein</fullName>
    </submittedName>
</protein>
<dbReference type="EMBL" id="GBXM01046160">
    <property type="protein sequence ID" value="JAH62417.1"/>
    <property type="molecule type" value="Transcribed_RNA"/>
</dbReference>
<name>A0A0E9U9M0_ANGAN</name>
<accession>A0A0E9U9M0</accession>
<proteinExistence type="predicted"/>
<sequence>MGKDHCCAN</sequence>
<organism evidence="1">
    <name type="scientific">Anguilla anguilla</name>
    <name type="common">European freshwater eel</name>
    <name type="synonym">Muraena anguilla</name>
    <dbReference type="NCBI Taxonomy" id="7936"/>
    <lineage>
        <taxon>Eukaryota</taxon>
        <taxon>Metazoa</taxon>
        <taxon>Chordata</taxon>
        <taxon>Craniata</taxon>
        <taxon>Vertebrata</taxon>
        <taxon>Euteleostomi</taxon>
        <taxon>Actinopterygii</taxon>
        <taxon>Neopterygii</taxon>
        <taxon>Teleostei</taxon>
        <taxon>Anguilliformes</taxon>
        <taxon>Anguillidae</taxon>
        <taxon>Anguilla</taxon>
    </lineage>
</organism>
<reference evidence="1" key="2">
    <citation type="journal article" date="2015" name="Fish Shellfish Immunol.">
        <title>Early steps in the European eel (Anguilla anguilla)-Vibrio vulnificus interaction in the gills: Role of the RtxA13 toxin.</title>
        <authorList>
            <person name="Callol A."/>
            <person name="Pajuelo D."/>
            <person name="Ebbesson L."/>
            <person name="Teles M."/>
            <person name="MacKenzie S."/>
            <person name="Amaro C."/>
        </authorList>
    </citation>
    <scope>NUCLEOTIDE SEQUENCE</scope>
</reference>
<reference evidence="1" key="1">
    <citation type="submission" date="2014-11" db="EMBL/GenBank/DDBJ databases">
        <authorList>
            <person name="Amaro Gonzalez C."/>
        </authorList>
    </citation>
    <scope>NUCLEOTIDE SEQUENCE</scope>
</reference>
<evidence type="ECO:0000313" key="1">
    <source>
        <dbReference type="EMBL" id="JAH62417.1"/>
    </source>
</evidence>